<protein>
    <submittedName>
        <fullName evidence="3">Uncharacterized protein</fullName>
    </submittedName>
</protein>
<name>A0A0K1PQJ9_9BACT</name>
<reference evidence="3 4" key="1">
    <citation type="submission" date="2015-08" db="EMBL/GenBank/DDBJ databases">
        <authorList>
            <person name="Babu N.S."/>
            <person name="Beckwith C.J."/>
            <person name="Beseler K.G."/>
            <person name="Brison A."/>
            <person name="Carone J.V."/>
            <person name="Caskin T.P."/>
            <person name="Diamond M."/>
            <person name="Durham M.E."/>
            <person name="Foxe J.M."/>
            <person name="Go M."/>
            <person name="Henderson B.A."/>
            <person name="Jones I.B."/>
            <person name="McGettigan J.A."/>
            <person name="Micheletti S.J."/>
            <person name="Nasrallah M.E."/>
            <person name="Ortiz D."/>
            <person name="Piller C.R."/>
            <person name="Privatt S.R."/>
            <person name="Schneider S.L."/>
            <person name="Sharp S."/>
            <person name="Smith T.C."/>
            <person name="Stanton J.D."/>
            <person name="Ullery H.E."/>
            <person name="Wilson R.J."/>
            <person name="Serrano M.G."/>
            <person name="Buck G."/>
            <person name="Lee V."/>
            <person name="Wang Y."/>
            <person name="Carvalho R."/>
            <person name="Voegtly L."/>
            <person name="Shi R."/>
            <person name="Duckworth R."/>
            <person name="Johnson A."/>
            <person name="Loviza R."/>
            <person name="Walstead R."/>
            <person name="Shah Z."/>
            <person name="Kiflezghi M."/>
            <person name="Wade K."/>
            <person name="Ball S.L."/>
            <person name="Bradley K.W."/>
            <person name="Asai D.J."/>
            <person name="Bowman C.A."/>
            <person name="Russell D.A."/>
            <person name="Pope W.H."/>
            <person name="Jacobs-Sera D."/>
            <person name="Hendrix R.W."/>
            <person name="Hatfull G.F."/>
        </authorList>
    </citation>
    <scope>NUCLEOTIDE SEQUENCE [LARGE SCALE GENOMIC DNA]</scope>
    <source>
        <strain evidence="3 4">DSM 27648</strain>
    </source>
</reference>
<evidence type="ECO:0000313" key="4">
    <source>
        <dbReference type="Proteomes" id="UP000064967"/>
    </source>
</evidence>
<organism evidence="3 4">
    <name type="scientific">Labilithrix luteola</name>
    <dbReference type="NCBI Taxonomy" id="1391654"/>
    <lineage>
        <taxon>Bacteria</taxon>
        <taxon>Pseudomonadati</taxon>
        <taxon>Myxococcota</taxon>
        <taxon>Polyangia</taxon>
        <taxon>Polyangiales</taxon>
        <taxon>Labilitrichaceae</taxon>
        <taxon>Labilithrix</taxon>
    </lineage>
</organism>
<feature type="signal peptide" evidence="2">
    <location>
        <begin position="1"/>
        <end position="24"/>
    </location>
</feature>
<accession>A0A0K1PQJ9</accession>
<keyword evidence="2" id="KW-0732">Signal</keyword>
<keyword evidence="4" id="KW-1185">Reference proteome</keyword>
<gene>
    <name evidence="3" type="ORF">AKJ09_02461</name>
</gene>
<dbReference type="PROSITE" id="PS51257">
    <property type="entry name" value="PROKAR_LIPOPROTEIN"/>
    <property type="match status" value="1"/>
</dbReference>
<proteinExistence type="predicted"/>
<dbReference type="RefSeq" id="WP_146647184.1">
    <property type="nucleotide sequence ID" value="NZ_CP012333.1"/>
</dbReference>
<dbReference type="KEGG" id="llu:AKJ09_02461"/>
<dbReference type="AlphaFoldDB" id="A0A0K1PQJ9"/>
<evidence type="ECO:0000313" key="3">
    <source>
        <dbReference type="EMBL" id="AKU95797.1"/>
    </source>
</evidence>
<dbReference type="EMBL" id="CP012333">
    <property type="protein sequence ID" value="AKU95797.1"/>
    <property type="molecule type" value="Genomic_DNA"/>
</dbReference>
<dbReference type="Proteomes" id="UP000064967">
    <property type="component" value="Chromosome"/>
</dbReference>
<evidence type="ECO:0000256" key="1">
    <source>
        <dbReference type="SAM" id="MobiDB-lite"/>
    </source>
</evidence>
<feature type="region of interest" description="Disordered" evidence="1">
    <location>
        <begin position="32"/>
        <end position="70"/>
    </location>
</feature>
<feature type="chain" id="PRO_5005465867" evidence="2">
    <location>
        <begin position="25"/>
        <end position="474"/>
    </location>
</feature>
<evidence type="ECO:0000256" key="2">
    <source>
        <dbReference type="SAM" id="SignalP"/>
    </source>
</evidence>
<sequence>MTNWSRTVAIAVAAIPLAIGVAGGCSGALEEAGTDDGGDVDAAPDGTRPKPSRGGAADARVDSSAGPPTGKTIPAGWSLFADYDPACGFYIPDDKAHLPEPYRWESCSVLEAGHGMPGPDSMDCRRMVTDWQAAEGPNLLVESAAEVVDGKARLEVTRIVGDIGYVVVADADGPVHNSLLLTGGCGIKPGSMNGGKAVYRIYDSDNDFTIGGAIGGSVDSLQPVVYLPKGHRSTSTFSQQFDIGARYLVEEVGSADPVYALDSMTQIATIAVAPEDFGMIYAGYRFSGDDVFWEGGTSIRSAVKVWTRAGGVKTLVGWPNDYTRSASGIGTDGVDMVWLEENGLISEGIYSDYQVWTAKYSTDPAAVATNKRHVLADTLGSYSERFVVGCGYAAIAIHPNTDWGQAYGVRVVRLADGVSWTVYNESAPQVSDLVIQRPLAVTCDEVFARGLSKRTDDELVRIRIDSLGPGIAPQ</sequence>